<sequence length="169" mass="19159">MVKTIFYSEVLYDNWSFYIAATENGLVYVGSSPQTFDELKSWVNNLTFNTDLIRDDNKLARYISQFEEYLANRRKNFTFPVELFGTPFQIEVWKKLLTIPYGETTTYSEIAIALNRKPGHSRAVGTAIGKNPLQIVYPCHRVGPKVGAPKGFRGGLPMKKALLSLEGIK</sequence>
<comment type="catalytic activity">
    <reaction evidence="1">
        <text>a 4-O-methyl-thymidine in DNA + L-cysteinyl-[protein] = a thymidine in DNA + S-methyl-L-cysteinyl-[protein]</text>
        <dbReference type="Rhea" id="RHEA:53428"/>
        <dbReference type="Rhea" id="RHEA-COMP:10131"/>
        <dbReference type="Rhea" id="RHEA-COMP:10132"/>
        <dbReference type="Rhea" id="RHEA-COMP:13555"/>
        <dbReference type="Rhea" id="RHEA-COMP:13556"/>
        <dbReference type="ChEBI" id="CHEBI:29950"/>
        <dbReference type="ChEBI" id="CHEBI:82612"/>
        <dbReference type="ChEBI" id="CHEBI:137386"/>
        <dbReference type="ChEBI" id="CHEBI:137387"/>
        <dbReference type="EC" id="2.1.1.63"/>
    </reaction>
</comment>
<evidence type="ECO:0000256" key="3">
    <source>
        <dbReference type="ARBA" id="ARBA00011918"/>
    </source>
</evidence>
<dbReference type="Proteomes" id="UP000199589">
    <property type="component" value="Unassembled WGS sequence"/>
</dbReference>
<keyword evidence="7" id="KW-0234">DNA repair</keyword>
<gene>
    <name evidence="11" type="ORF">SAMN04488569_102125</name>
</gene>
<dbReference type="SUPFAM" id="SSF46767">
    <property type="entry name" value="Methylated DNA-protein cysteine methyltransferase, C-terminal domain"/>
    <property type="match status" value="1"/>
</dbReference>
<dbReference type="EMBL" id="FOSJ01000021">
    <property type="protein sequence ID" value="SFK30090.1"/>
    <property type="molecule type" value="Genomic_DNA"/>
</dbReference>
<keyword evidence="6" id="KW-0227">DNA damage</keyword>
<organism evidence="11 12">
    <name type="scientific">Marinilactibacillus piezotolerans</name>
    <dbReference type="NCBI Taxonomy" id="258723"/>
    <lineage>
        <taxon>Bacteria</taxon>
        <taxon>Bacillati</taxon>
        <taxon>Bacillota</taxon>
        <taxon>Bacilli</taxon>
        <taxon>Lactobacillales</taxon>
        <taxon>Carnobacteriaceae</taxon>
        <taxon>Marinilactibacillus</taxon>
    </lineage>
</organism>
<accession>A0A1I3YE97</accession>
<dbReference type="GO" id="GO:0003908">
    <property type="term" value="F:methylated-DNA-[protein]-cysteine S-methyltransferase activity"/>
    <property type="evidence" value="ECO:0007669"/>
    <property type="project" value="UniProtKB-EC"/>
</dbReference>
<dbReference type="AlphaFoldDB" id="A0A1I3YE97"/>
<reference evidence="12" key="1">
    <citation type="submission" date="2016-10" db="EMBL/GenBank/DDBJ databases">
        <authorList>
            <person name="Varghese N."/>
            <person name="Submissions S."/>
        </authorList>
    </citation>
    <scope>NUCLEOTIDE SEQUENCE [LARGE SCALE GENOMIC DNA]</scope>
    <source>
        <strain evidence="12">DSM 16108</strain>
    </source>
</reference>
<dbReference type="Pfam" id="PF01035">
    <property type="entry name" value="DNA_binding_1"/>
    <property type="match status" value="1"/>
</dbReference>
<evidence type="ECO:0000256" key="2">
    <source>
        <dbReference type="ARBA" id="ARBA00008711"/>
    </source>
</evidence>
<name>A0A1I3YE97_9LACT</name>
<evidence type="ECO:0000256" key="4">
    <source>
        <dbReference type="ARBA" id="ARBA00022603"/>
    </source>
</evidence>
<dbReference type="OrthoDB" id="9802228at2"/>
<dbReference type="EC" id="2.1.1.63" evidence="3"/>
<evidence type="ECO:0000256" key="6">
    <source>
        <dbReference type="ARBA" id="ARBA00022763"/>
    </source>
</evidence>
<evidence type="ECO:0000259" key="9">
    <source>
        <dbReference type="Pfam" id="PF01035"/>
    </source>
</evidence>
<dbReference type="InterPro" id="IPR036388">
    <property type="entry name" value="WH-like_DNA-bd_sf"/>
</dbReference>
<dbReference type="InterPro" id="IPR014048">
    <property type="entry name" value="MethylDNA_cys_MeTrfase_DNA-bd"/>
</dbReference>
<feature type="domain" description="Methylguanine DNA methyltransferase ribonuclease-like" evidence="10">
    <location>
        <begin position="15"/>
        <end position="83"/>
    </location>
</feature>
<evidence type="ECO:0000313" key="12">
    <source>
        <dbReference type="Proteomes" id="UP000199589"/>
    </source>
</evidence>
<comment type="similarity">
    <text evidence="2">Belongs to the MGMT family.</text>
</comment>
<protein>
    <recommendedName>
        <fullName evidence="3">methylated-DNA--[protein]-cysteine S-methyltransferase</fullName>
        <ecNumber evidence="3">2.1.1.63</ecNumber>
    </recommendedName>
</protein>
<dbReference type="Gene3D" id="1.10.10.10">
    <property type="entry name" value="Winged helix-like DNA-binding domain superfamily/Winged helix DNA-binding domain"/>
    <property type="match status" value="1"/>
</dbReference>
<dbReference type="NCBIfam" id="TIGR00589">
    <property type="entry name" value="ogt"/>
    <property type="match status" value="1"/>
</dbReference>
<proteinExistence type="inferred from homology"/>
<keyword evidence="4 11" id="KW-0489">Methyltransferase</keyword>
<dbReference type="CDD" id="cd06445">
    <property type="entry name" value="ATase"/>
    <property type="match status" value="1"/>
</dbReference>
<dbReference type="Pfam" id="PF02870">
    <property type="entry name" value="Methyltransf_1N"/>
    <property type="match status" value="1"/>
</dbReference>
<dbReference type="GO" id="GO:0006281">
    <property type="term" value="P:DNA repair"/>
    <property type="evidence" value="ECO:0007669"/>
    <property type="project" value="UniProtKB-KW"/>
</dbReference>
<evidence type="ECO:0000256" key="1">
    <source>
        <dbReference type="ARBA" id="ARBA00001286"/>
    </source>
</evidence>
<dbReference type="InterPro" id="IPR008332">
    <property type="entry name" value="MethylG_MeTrfase_N"/>
</dbReference>
<keyword evidence="5 11" id="KW-0808">Transferase</keyword>
<dbReference type="FunFam" id="1.10.10.10:FF:000214">
    <property type="entry name" value="Methylated-DNA--protein-cysteine methyltransferase"/>
    <property type="match status" value="1"/>
</dbReference>
<dbReference type="InterPro" id="IPR036631">
    <property type="entry name" value="MGMT_N_sf"/>
</dbReference>
<comment type="catalytic activity">
    <reaction evidence="8">
        <text>a 6-O-methyl-2'-deoxyguanosine in DNA + L-cysteinyl-[protein] = S-methyl-L-cysteinyl-[protein] + a 2'-deoxyguanosine in DNA</text>
        <dbReference type="Rhea" id="RHEA:24000"/>
        <dbReference type="Rhea" id="RHEA-COMP:10131"/>
        <dbReference type="Rhea" id="RHEA-COMP:10132"/>
        <dbReference type="Rhea" id="RHEA-COMP:11367"/>
        <dbReference type="Rhea" id="RHEA-COMP:11368"/>
        <dbReference type="ChEBI" id="CHEBI:29950"/>
        <dbReference type="ChEBI" id="CHEBI:82612"/>
        <dbReference type="ChEBI" id="CHEBI:85445"/>
        <dbReference type="ChEBI" id="CHEBI:85448"/>
        <dbReference type="EC" id="2.1.1.63"/>
    </reaction>
</comment>
<dbReference type="SUPFAM" id="SSF53155">
    <property type="entry name" value="Methylated DNA-protein cysteine methyltransferase domain"/>
    <property type="match status" value="1"/>
</dbReference>
<evidence type="ECO:0000259" key="10">
    <source>
        <dbReference type="Pfam" id="PF02870"/>
    </source>
</evidence>
<dbReference type="RefSeq" id="WP_072693804.1">
    <property type="nucleotide sequence ID" value="NZ_FOSJ01000021.1"/>
</dbReference>
<dbReference type="PANTHER" id="PTHR10815">
    <property type="entry name" value="METHYLATED-DNA--PROTEIN-CYSTEINE METHYLTRANSFERASE"/>
    <property type="match status" value="1"/>
</dbReference>
<evidence type="ECO:0000256" key="8">
    <source>
        <dbReference type="ARBA" id="ARBA00049348"/>
    </source>
</evidence>
<keyword evidence="12" id="KW-1185">Reference proteome</keyword>
<dbReference type="PANTHER" id="PTHR10815:SF12">
    <property type="entry name" value="METHYLATED-DNA--PROTEIN-CYSTEINE METHYLTRANSFERASE, INDUCIBLE"/>
    <property type="match status" value="1"/>
</dbReference>
<evidence type="ECO:0000256" key="7">
    <source>
        <dbReference type="ARBA" id="ARBA00023204"/>
    </source>
</evidence>
<evidence type="ECO:0000313" key="11">
    <source>
        <dbReference type="EMBL" id="SFK30090.1"/>
    </source>
</evidence>
<dbReference type="InterPro" id="IPR036217">
    <property type="entry name" value="MethylDNA_cys_MeTrfase_DNAb"/>
</dbReference>
<evidence type="ECO:0000256" key="5">
    <source>
        <dbReference type="ARBA" id="ARBA00022679"/>
    </source>
</evidence>
<feature type="domain" description="Methylated-DNA-[protein]-cysteine S-methyltransferase DNA binding" evidence="9">
    <location>
        <begin position="87"/>
        <end position="168"/>
    </location>
</feature>
<dbReference type="GO" id="GO:0032259">
    <property type="term" value="P:methylation"/>
    <property type="evidence" value="ECO:0007669"/>
    <property type="project" value="UniProtKB-KW"/>
</dbReference>